<keyword evidence="3 6" id="KW-0812">Transmembrane</keyword>
<comment type="subcellular location">
    <subcellularLocation>
        <location evidence="1">Cell membrane</location>
        <topology evidence="1">Multi-pass membrane protein</topology>
    </subcellularLocation>
</comment>
<evidence type="ECO:0000313" key="8">
    <source>
        <dbReference type="EMBL" id="ORY24620.1"/>
    </source>
</evidence>
<organism evidence="8 9">
    <name type="scientific">Neocallimastix californiae</name>
    <dbReference type="NCBI Taxonomy" id="1754190"/>
    <lineage>
        <taxon>Eukaryota</taxon>
        <taxon>Fungi</taxon>
        <taxon>Fungi incertae sedis</taxon>
        <taxon>Chytridiomycota</taxon>
        <taxon>Chytridiomycota incertae sedis</taxon>
        <taxon>Neocallimastigomycetes</taxon>
        <taxon>Neocallimastigales</taxon>
        <taxon>Neocallimastigaceae</taxon>
        <taxon>Neocallimastix</taxon>
    </lineage>
</organism>
<evidence type="ECO:0000256" key="2">
    <source>
        <dbReference type="ARBA" id="ARBA00022475"/>
    </source>
</evidence>
<feature type="transmembrane region" description="Helical" evidence="6">
    <location>
        <begin position="300"/>
        <end position="321"/>
    </location>
</feature>
<feature type="transmembrane region" description="Helical" evidence="6">
    <location>
        <begin position="261"/>
        <end position="280"/>
    </location>
</feature>
<dbReference type="InterPro" id="IPR051605">
    <property type="entry name" value="CstA"/>
</dbReference>
<sequence length="611" mass="65819">MNALVLFIISVIILGLGYVFYGGWLNKVWGVKEGEEEDTPAHNMEDGVDYVPTKAPVLMGHHFSSIAGAGPITGPIGAAIFGWLPVTLWVLIGGIFFGGVHDFGALYASICHKGQSIGEIISANMSRRAKRLFIIFSYLTLILVVAAFSSIVATSFGATFVGGVVDKAASSTNAAVAMVSILFIIIAIIFGFCVTSRNAPMLISTILGIAAIVLCLVIGINFHPIYLSTNIWMIFVGLYIAIASVTPVWILLQPRDYLTSFLLYFMVGVAVVGVIGAHPSMDSFPAYTGFAVDNGNGVQYMFPILFTTVACGAISGFHSLVSSGTTSKQLNKKKEAKPIAYGGMLLECVVAILTLCAISYAYTWNAVHPDNKLTGATGIFAGGISKMVCTIPFLKGMEKSLFTLLVVTYSSFCLTSLDTATRLGRFMFQEFWLEPGQTVKDIESGWKKVMVNPYFATLLTVVLGIVLGLTGYAKIWGLFGAANQLLAGIGLLAVATWLGNVGKNNKMFMFPMGFMMIVTICSLFLTVKNQITLIANGKADWGPYAQAIFGILLIILSIILLIEGVQTLMGKNKKIEEAKKFEEVKKTEEAKVKGEKEISEKKAEADITQAI</sequence>
<feature type="transmembrane region" description="Helical" evidence="6">
    <location>
        <begin position="454"/>
        <end position="475"/>
    </location>
</feature>
<proteinExistence type="predicted"/>
<feature type="transmembrane region" description="Helical" evidence="6">
    <location>
        <begin position="231"/>
        <end position="252"/>
    </location>
</feature>
<feature type="domain" description="CstA N-terminal" evidence="7">
    <location>
        <begin position="374"/>
        <end position="521"/>
    </location>
</feature>
<dbReference type="PANTHER" id="PTHR30252">
    <property type="entry name" value="INNER MEMBRANE PEPTIDE TRANSPORTER"/>
    <property type="match status" value="1"/>
</dbReference>
<name>A0A1Y2AQN0_9FUNG</name>
<feature type="transmembrane region" description="Helical" evidence="6">
    <location>
        <begin position="6"/>
        <end position="25"/>
    </location>
</feature>
<feature type="domain" description="CstA N-terminal" evidence="7">
    <location>
        <begin position="2"/>
        <end position="359"/>
    </location>
</feature>
<feature type="transmembrane region" description="Helical" evidence="6">
    <location>
        <begin position="341"/>
        <end position="362"/>
    </location>
</feature>
<keyword evidence="5 6" id="KW-0472">Membrane</keyword>
<dbReference type="AlphaFoldDB" id="A0A1Y2AQN0"/>
<feature type="transmembrane region" description="Helical" evidence="6">
    <location>
        <begin position="132"/>
        <end position="154"/>
    </location>
</feature>
<dbReference type="InterPro" id="IPR003706">
    <property type="entry name" value="CstA_N"/>
</dbReference>
<feature type="transmembrane region" description="Helical" evidence="6">
    <location>
        <begin position="201"/>
        <end position="225"/>
    </location>
</feature>
<dbReference type="Proteomes" id="UP000193920">
    <property type="component" value="Unassembled WGS sequence"/>
</dbReference>
<evidence type="ECO:0000256" key="1">
    <source>
        <dbReference type="ARBA" id="ARBA00004651"/>
    </source>
</evidence>
<evidence type="ECO:0000256" key="6">
    <source>
        <dbReference type="SAM" id="Phobius"/>
    </source>
</evidence>
<evidence type="ECO:0000256" key="3">
    <source>
        <dbReference type="ARBA" id="ARBA00022692"/>
    </source>
</evidence>
<evidence type="ECO:0000256" key="5">
    <source>
        <dbReference type="ARBA" id="ARBA00023136"/>
    </source>
</evidence>
<evidence type="ECO:0000313" key="9">
    <source>
        <dbReference type="Proteomes" id="UP000193920"/>
    </source>
</evidence>
<dbReference type="PANTHER" id="PTHR30252:SF0">
    <property type="entry name" value="PEPTIDE TRANSPORTER CSTA"/>
    <property type="match status" value="1"/>
</dbReference>
<dbReference type="EMBL" id="MCOG01000220">
    <property type="protein sequence ID" value="ORY24620.1"/>
    <property type="molecule type" value="Genomic_DNA"/>
</dbReference>
<feature type="transmembrane region" description="Helical" evidence="6">
    <location>
        <begin position="174"/>
        <end position="194"/>
    </location>
</feature>
<gene>
    <name evidence="8" type="ORF">LY90DRAFT_706517</name>
</gene>
<dbReference type="GO" id="GO:0005886">
    <property type="term" value="C:plasma membrane"/>
    <property type="evidence" value="ECO:0007669"/>
    <property type="project" value="UniProtKB-SubCell"/>
</dbReference>
<feature type="transmembrane region" description="Helical" evidence="6">
    <location>
        <begin position="547"/>
        <end position="565"/>
    </location>
</feature>
<accession>A0A1Y2AQN0</accession>
<reference evidence="8 9" key="1">
    <citation type="submission" date="2016-08" db="EMBL/GenBank/DDBJ databases">
        <title>A Parts List for Fungal Cellulosomes Revealed by Comparative Genomics.</title>
        <authorList>
            <consortium name="DOE Joint Genome Institute"/>
            <person name="Haitjema C.H."/>
            <person name="Gilmore S.P."/>
            <person name="Henske J.K."/>
            <person name="Solomon K.V."/>
            <person name="De Groot R."/>
            <person name="Kuo A."/>
            <person name="Mondo S.J."/>
            <person name="Salamov A.A."/>
            <person name="Labutti K."/>
            <person name="Zhao Z."/>
            <person name="Chiniquy J."/>
            <person name="Barry K."/>
            <person name="Brewer H.M."/>
            <person name="Purvine S.O."/>
            <person name="Wright A.T."/>
            <person name="Boxma B."/>
            <person name="Van Alen T."/>
            <person name="Hackstein J.H."/>
            <person name="Baker S.E."/>
            <person name="Grigoriev I.V."/>
            <person name="O'Malley M.A."/>
        </authorList>
    </citation>
    <scope>NUCLEOTIDE SEQUENCE [LARGE SCALE GENOMIC DNA]</scope>
    <source>
        <strain evidence="8 9">G1</strain>
    </source>
</reference>
<dbReference type="OrthoDB" id="2133729at2759"/>
<comment type="caution">
    <text evidence="8">The sequence shown here is derived from an EMBL/GenBank/DDBJ whole genome shotgun (WGS) entry which is preliminary data.</text>
</comment>
<feature type="transmembrane region" description="Helical" evidence="6">
    <location>
        <begin position="89"/>
        <end position="111"/>
    </location>
</feature>
<dbReference type="GO" id="GO:0009267">
    <property type="term" value="P:cellular response to starvation"/>
    <property type="evidence" value="ECO:0007669"/>
    <property type="project" value="InterPro"/>
</dbReference>
<keyword evidence="9" id="KW-1185">Reference proteome</keyword>
<feature type="transmembrane region" description="Helical" evidence="6">
    <location>
        <begin position="374"/>
        <end position="394"/>
    </location>
</feature>
<protein>
    <submittedName>
        <fullName evidence="8">Carbon starvation regulatory protein</fullName>
    </submittedName>
</protein>
<feature type="transmembrane region" description="Helical" evidence="6">
    <location>
        <begin position="508"/>
        <end position="527"/>
    </location>
</feature>
<evidence type="ECO:0000259" key="7">
    <source>
        <dbReference type="Pfam" id="PF02554"/>
    </source>
</evidence>
<keyword evidence="2" id="KW-1003">Cell membrane</keyword>
<evidence type="ECO:0000256" key="4">
    <source>
        <dbReference type="ARBA" id="ARBA00022989"/>
    </source>
</evidence>
<dbReference type="Pfam" id="PF02554">
    <property type="entry name" value="CstA"/>
    <property type="match status" value="2"/>
</dbReference>
<feature type="transmembrane region" description="Helical" evidence="6">
    <location>
        <begin position="481"/>
        <end position="501"/>
    </location>
</feature>
<keyword evidence="4 6" id="KW-1133">Transmembrane helix</keyword>